<feature type="transmembrane region" description="Helical" evidence="1">
    <location>
        <begin position="130"/>
        <end position="151"/>
    </location>
</feature>
<dbReference type="Proteomes" id="UP000217994">
    <property type="component" value="Unassembled WGS sequence"/>
</dbReference>
<feature type="transmembrane region" description="Helical" evidence="1">
    <location>
        <begin position="195"/>
        <end position="213"/>
    </location>
</feature>
<evidence type="ECO:0000256" key="1">
    <source>
        <dbReference type="SAM" id="Phobius"/>
    </source>
</evidence>
<dbReference type="RefSeq" id="WP_084907642.1">
    <property type="nucleotide sequence ID" value="NZ_CP020738.1"/>
</dbReference>
<gene>
    <name evidence="2" type="ORF">BZL54_01285</name>
</gene>
<evidence type="ECO:0000313" key="3">
    <source>
        <dbReference type="Proteomes" id="UP000217994"/>
    </source>
</evidence>
<protein>
    <submittedName>
        <fullName evidence="2">Uncharacterized protein</fullName>
    </submittedName>
</protein>
<accession>A0A2A4FP75</accession>
<feature type="transmembrane region" description="Helical" evidence="1">
    <location>
        <begin position="313"/>
        <end position="329"/>
    </location>
</feature>
<keyword evidence="1" id="KW-0812">Transmembrane</keyword>
<feature type="transmembrane region" description="Helical" evidence="1">
    <location>
        <begin position="95"/>
        <end position="118"/>
    </location>
</feature>
<comment type="caution">
    <text evidence="2">The sequence shown here is derived from an EMBL/GenBank/DDBJ whole genome shotgun (WGS) entry which is preliminary data.</text>
</comment>
<dbReference type="GeneID" id="69001768"/>
<feature type="transmembrane region" description="Helical" evidence="1">
    <location>
        <begin position="361"/>
        <end position="379"/>
    </location>
</feature>
<keyword evidence="1" id="KW-0472">Membrane</keyword>
<dbReference type="EMBL" id="MTZU01000004">
    <property type="protein sequence ID" value="PCE34226.1"/>
    <property type="molecule type" value="Genomic_DNA"/>
</dbReference>
<name>A0A2A4FP75_9BURK</name>
<feature type="transmembrane region" description="Helical" evidence="1">
    <location>
        <begin position="171"/>
        <end position="189"/>
    </location>
</feature>
<reference evidence="2 3" key="1">
    <citation type="submission" date="2017-01" db="EMBL/GenBank/DDBJ databases">
        <title>Whole-Genome Shotgun Sequencing of Two beta-Proteobacterial Species in Search of the Bulgecin Biosynthetic Cluster.</title>
        <authorList>
            <person name="Horsman M.E."/>
            <person name="Marous D.R."/>
            <person name="Li R."/>
            <person name="Oliver R.A."/>
            <person name="Byun B."/>
            <person name="Emrich S.J."/>
            <person name="Boggess B."/>
            <person name="Townsend C.A."/>
            <person name="Mobashery S."/>
        </authorList>
    </citation>
    <scope>NUCLEOTIDE SEQUENCE [LARGE SCALE GENOMIC DNA]</scope>
    <source>
        <strain evidence="2 3">ATCC 31433</strain>
    </source>
</reference>
<feature type="transmembrane region" description="Helical" evidence="1">
    <location>
        <begin position="220"/>
        <end position="240"/>
    </location>
</feature>
<proteinExistence type="predicted"/>
<organism evidence="2 3">
    <name type="scientific">Burkholderia ubonensis subsp. mesacidophila</name>
    <dbReference type="NCBI Taxonomy" id="265293"/>
    <lineage>
        <taxon>Bacteria</taxon>
        <taxon>Pseudomonadati</taxon>
        <taxon>Pseudomonadota</taxon>
        <taxon>Betaproteobacteria</taxon>
        <taxon>Burkholderiales</taxon>
        <taxon>Burkholderiaceae</taxon>
        <taxon>Burkholderia</taxon>
        <taxon>Burkholderia cepacia complex</taxon>
    </lineage>
</organism>
<feature type="transmembrane region" description="Helical" evidence="1">
    <location>
        <begin position="252"/>
        <end position="269"/>
    </location>
</feature>
<feature type="transmembrane region" description="Helical" evidence="1">
    <location>
        <begin position="281"/>
        <end position="301"/>
    </location>
</feature>
<sequence>MQRNAFLARQALSRIFADEEHAEARRHFPVAVDLLERPQPAMTRALLLLADRKRHREMEALLFALQAHFVNARNLRFDGERIAFWRGACMRRTKVIRLCVTVPVLGLWCGLLLAGGLARMGVLGAAPAWGGLQGSIMGAAALLTMLVYGVAEFGAPTLSARWRRVARERAVVRYGWIALWVAASCAAYADARIGIVTSVALLALAAATVWAVAVHGWPRLLGLAALCACAASGFGFFGYYVRVASGPWQVPIAQGVLYGIFAGFVEGELRAIVERRRGLRFAAILVWCAAGAATAFMLMGMELADFSSAWAEPTWSMYALLIVAGSLLGTMRWGQLAAILPSVFRGWMYIVWVMLASVKPPFAAFVVLCLMSYWIVQALKQRRAE</sequence>
<feature type="transmembrane region" description="Helical" evidence="1">
    <location>
        <begin position="336"/>
        <end position="355"/>
    </location>
</feature>
<dbReference type="AlphaFoldDB" id="A0A2A4FP75"/>
<keyword evidence="1" id="KW-1133">Transmembrane helix</keyword>
<evidence type="ECO:0000313" key="2">
    <source>
        <dbReference type="EMBL" id="PCE34226.1"/>
    </source>
</evidence>